<dbReference type="Gene3D" id="2.60.40.1120">
    <property type="entry name" value="Carboxypeptidase-like, regulatory domain"/>
    <property type="match status" value="1"/>
</dbReference>
<gene>
    <name evidence="2" type="ORF">GCM10011507_17470</name>
</gene>
<evidence type="ECO:0000313" key="3">
    <source>
        <dbReference type="Proteomes" id="UP000648801"/>
    </source>
</evidence>
<reference evidence="2" key="2">
    <citation type="submission" date="2020-09" db="EMBL/GenBank/DDBJ databases">
        <authorList>
            <person name="Sun Q."/>
            <person name="Zhou Y."/>
        </authorList>
    </citation>
    <scope>NUCLEOTIDE SEQUENCE</scope>
    <source>
        <strain evidence="2">CGMCC 1.15447</strain>
    </source>
</reference>
<organism evidence="2 3">
    <name type="scientific">Edaphobacter acidisoli</name>
    <dbReference type="NCBI Taxonomy" id="2040573"/>
    <lineage>
        <taxon>Bacteria</taxon>
        <taxon>Pseudomonadati</taxon>
        <taxon>Acidobacteriota</taxon>
        <taxon>Terriglobia</taxon>
        <taxon>Terriglobales</taxon>
        <taxon>Acidobacteriaceae</taxon>
        <taxon>Edaphobacter</taxon>
    </lineage>
</organism>
<dbReference type="SUPFAM" id="SSF49464">
    <property type="entry name" value="Carboxypeptidase regulatory domain-like"/>
    <property type="match status" value="1"/>
</dbReference>
<evidence type="ECO:0000259" key="1">
    <source>
        <dbReference type="Pfam" id="PF25183"/>
    </source>
</evidence>
<dbReference type="Pfam" id="PF13620">
    <property type="entry name" value="CarboxypepD_reg"/>
    <property type="match status" value="1"/>
</dbReference>
<dbReference type="SUPFAM" id="SSF56935">
    <property type="entry name" value="Porins"/>
    <property type="match status" value="1"/>
</dbReference>
<name>A0A916RQK7_9BACT</name>
<dbReference type="EMBL" id="BMJB01000001">
    <property type="protein sequence ID" value="GGA66455.1"/>
    <property type="molecule type" value="Genomic_DNA"/>
</dbReference>
<dbReference type="InterPro" id="IPR057601">
    <property type="entry name" value="Oar-like_b-barrel"/>
</dbReference>
<dbReference type="AlphaFoldDB" id="A0A916RQK7"/>
<dbReference type="InterPro" id="IPR008969">
    <property type="entry name" value="CarboxyPept-like_regulatory"/>
</dbReference>
<keyword evidence="3" id="KW-1185">Reference proteome</keyword>
<dbReference type="Proteomes" id="UP000648801">
    <property type="component" value="Unassembled WGS sequence"/>
</dbReference>
<evidence type="ECO:0000313" key="2">
    <source>
        <dbReference type="EMBL" id="GGA66455.1"/>
    </source>
</evidence>
<proteinExistence type="predicted"/>
<feature type="domain" description="TonB-dependent transporter Oar-like beta-barrel" evidence="1">
    <location>
        <begin position="232"/>
        <end position="1167"/>
    </location>
</feature>
<protein>
    <recommendedName>
        <fullName evidence="1">TonB-dependent transporter Oar-like beta-barrel domain-containing protein</fullName>
    </recommendedName>
</protein>
<sequence>MFACAGLYAQQNSEITGTVTDKQGAAIPGAEVTLTQTATGFTSQTQSNATGLYIFPALNLGTYDLKVTAKGFQAYIQHGLQLNISQVLRSDVSLDVGSVNTTVEVSANALTVQADSNVVSTLISSEQISQIATQNRNFAALAAIGLGASSLMPDNNTPSSGAGGSSFNFSINGLRQSHNIWLIDGGESDDRGGAGGMASMPSQDAIAQFEVLSSNYPPDYGISSGATISLGLKQGTKAFHGELWEFNRNTVYDANYFLNKQSNTARPGLNYNIYGFNLGGPVTIPGVYNRDRSKTFFFWNEEWRKIKQSPSPSTNNTLPAADFPVAGQSLQYVAPAFASNSKILVPGTVTDPALVGPNGTWTKLGLVPGTPFPNNTIPASIIDPNAIAYLSTGVVPKPNLANGQVLTTAPTPLTVRDDVVRIDHRVTDKWQILGHYIHDSVTQTQGGPMLGWSGGSYNTITSVVNNPANSAAVKLTGTISPNLLVEASFNYDGNVINIINSANSQKPSGFTAGRFFNNPSKNLPNMQWNGQYGGTQENPASGPWHNAAQDYEPKIDISYLFGKHSMKLGLSYNRYTKNQQLFGNPGGAYQFNNLTGGTYNGVTYSGDPFMDMVLGLSSSFSQAQALPIRHYVNETPSAYIEDNWKVTQSLSLQLGLRYDALPHAWERGNNVSNFDPNLYLSSQAPAYIASSTPGVYTGQLDPSGPGFATVNGAQYYLNGIYLAGVNGAPRGLVTNDYGTLQPRVGFSDDLFGDGRTILRGGFGTFYERMQGNDIYNAATTAPFFNNPSASNVYLTNPSTSWITGQTAAQPFFAQSATTLAKRYPAPAVAQFSLGVQRELAPSVVAVVQYVGNIAWHQNIERRINNYSLNTPMAIRAWNGDSNNVSGTNTFPKTSPGVAQEQANGDYYRTFQGWGQITQQENTTNGNYNGFQVGVRSQNWHNLSGEVDYTWSHEIDLTNSDLQNVSNPFNLKYDKGSGPYDRRQILSLNYIYKLPFFASPGLTHTVLGGWEIAGTAVLQSGTIVNNGNLGDLGPQLSVGYDTIGLGGGYNNRPDVVGKIHYVKKQKQWFDQSVFAAPTPAWAGSLTQGFGDARKDVAVGPGRVNFDTSVYKSFAITERAHFELRFESFNTFNHTEFNNIGDSFQGFNADGSAKGSFGQVTSTFDPRTLELGGKFVF</sequence>
<reference evidence="2" key="1">
    <citation type="journal article" date="2014" name="Int. J. Syst. Evol. Microbiol.">
        <title>Complete genome sequence of Corynebacterium casei LMG S-19264T (=DSM 44701T), isolated from a smear-ripened cheese.</title>
        <authorList>
            <consortium name="US DOE Joint Genome Institute (JGI-PGF)"/>
            <person name="Walter F."/>
            <person name="Albersmeier A."/>
            <person name="Kalinowski J."/>
            <person name="Ruckert C."/>
        </authorList>
    </citation>
    <scope>NUCLEOTIDE SEQUENCE</scope>
    <source>
        <strain evidence="2">CGMCC 1.15447</strain>
    </source>
</reference>
<dbReference type="Pfam" id="PF25183">
    <property type="entry name" value="OMP_b-brl_4"/>
    <property type="match status" value="1"/>
</dbReference>
<accession>A0A916RQK7</accession>
<comment type="caution">
    <text evidence="2">The sequence shown here is derived from an EMBL/GenBank/DDBJ whole genome shotgun (WGS) entry which is preliminary data.</text>
</comment>